<proteinExistence type="predicted"/>
<evidence type="ECO:0000313" key="1">
    <source>
        <dbReference type="EMBL" id="EHK41375.1"/>
    </source>
</evidence>
<dbReference type="AlphaFoldDB" id="G9P5T4"/>
<name>G9P5T4_HYPAI</name>
<protein>
    <submittedName>
        <fullName evidence="1">Uncharacterized protein</fullName>
    </submittedName>
</protein>
<dbReference type="OrthoDB" id="4893788at2759"/>
<gene>
    <name evidence="1" type="ORF">TRIATDRAFT_321606</name>
</gene>
<evidence type="ECO:0000313" key="2">
    <source>
        <dbReference type="Proteomes" id="UP000005426"/>
    </source>
</evidence>
<dbReference type="EMBL" id="ABDG02000027">
    <property type="protein sequence ID" value="EHK41375.1"/>
    <property type="molecule type" value="Genomic_DNA"/>
</dbReference>
<dbReference type="Proteomes" id="UP000005426">
    <property type="component" value="Unassembled WGS sequence"/>
</dbReference>
<dbReference type="HOGENOM" id="CLU_2427281_0_0_1"/>
<accession>G9P5T4</accession>
<dbReference type="KEGG" id="tatv:25783623"/>
<keyword evidence="2" id="KW-1185">Reference proteome</keyword>
<reference evidence="1 2" key="1">
    <citation type="journal article" date="2011" name="Genome Biol.">
        <title>Comparative genome sequence analysis underscores mycoparasitism as the ancestral life style of Trichoderma.</title>
        <authorList>
            <person name="Kubicek C.P."/>
            <person name="Herrera-Estrella A."/>
            <person name="Seidl-Seiboth V."/>
            <person name="Martinez D.A."/>
            <person name="Druzhinina I.S."/>
            <person name="Thon M."/>
            <person name="Zeilinger S."/>
            <person name="Casas-Flores S."/>
            <person name="Horwitz B.A."/>
            <person name="Mukherjee P.K."/>
            <person name="Mukherjee M."/>
            <person name="Kredics L."/>
            <person name="Alcaraz L.D."/>
            <person name="Aerts A."/>
            <person name="Antal Z."/>
            <person name="Atanasova L."/>
            <person name="Cervantes-Badillo M.G."/>
            <person name="Challacombe J."/>
            <person name="Chertkov O."/>
            <person name="McCluskey K."/>
            <person name="Coulpier F."/>
            <person name="Deshpande N."/>
            <person name="von Doehren H."/>
            <person name="Ebbole D.J."/>
            <person name="Esquivel-Naranjo E.U."/>
            <person name="Fekete E."/>
            <person name="Flipphi M."/>
            <person name="Glaser F."/>
            <person name="Gomez-Rodriguez E.Y."/>
            <person name="Gruber S."/>
            <person name="Han C."/>
            <person name="Henrissat B."/>
            <person name="Hermosa R."/>
            <person name="Hernandez-Onate M."/>
            <person name="Karaffa L."/>
            <person name="Kosti I."/>
            <person name="Le Crom S."/>
            <person name="Lindquist E."/>
            <person name="Lucas S."/>
            <person name="Luebeck M."/>
            <person name="Luebeck P.S."/>
            <person name="Margeot A."/>
            <person name="Metz B."/>
            <person name="Misra M."/>
            <person name="Nevalainen H."/>
            <person name="Omann M."/>
            <person name="Packer N."/>
            <person name="Perrone G."/>
            <person name="Uresti-Rivera E.E."/>
            <person name="Salamov A."/>
            <person name="Schmoll M."/>
            <person name="Seiboth B."/>
            <person name="Shapiro H."/>
            <person name="Sukno S."/>
            <person name="Tamayo-Ramos J.A."/>
            <person name="Tisch D."/>
            <person name="Wiest A."/>
            <person name="Wilkinson H.H."/>
            <person name="Zhang M."/>
            <person name="Coutinho P.M."/>
            <person name="Kenerley C.M."/>
            <person name="Monte E."/>
            <person name="Baker S.E."/>
            <person name="Grigoriev I.V."/>
        </authorList>
    </citation>
    <scope>NUCLEOTIDE SEQUENCE [LARGE SCALE GENOMIC DNA]</scope>
    <source>
        <strain evidence="2">ATCC 20476 / IMI 206040</strain>
    </source>
</reference>
<dbReference type="GeneID" id="25783623"/>
<sequence length="91" mass="10115">MSTFSYHLDQELMMLHSTVIALNESLLTLDTAAQNAAQNVAREPETALKPVRDATTYAIGLIHSIYPSIMTLRGSVQVLRDLGCRELIVRE</sequence>
<comment type="caution">
    <text evidence="1">The sequence shown here is derived from an EMBL/GenBank/DDBJ whole genome shotgun (WGS) entry which is preliminary data.</text>
</comment>
<organism evidence="1 2">
    <name type="scientific">Hypocrea atroviridis (strain ATCC 20476 / IMI 206040)</name>
    <name type="common">Trichoderma atroviride</name>
    <dbReference type="NCBI Taxonomy" id="452589"/>
    <lineage>
        <taxon>Eukaryota</taxon>
        <taxon>Fungi</taxon>
        <taxon>Dikarya</taxon>
        <taxon>Ascomycota</taxon>
        <taxon>Pezizomycotina</taxon>
        <taxon>Sordariomycetes</taxon>
        <taxon>Hypocreomycetidae</taxon>
        <taxon>Hypocreales</taxon>
        <taxon>Hypocreaceae</taxon>
        <taxon>Trichoderma</taxon>
    </lineage>
</organism>